<protein>
    <submittedName>
        <fullName evidence="1">DUF1934 domain-containing protein</fullName>
    </submittedName>
</protein>
<evidence type="ECO:0000313" key="2">
    <source>
        <dbReference type="Proteomes" id="UP000824044"/>
    </source>
</evidence>
<sequence>MVVCDVTIVTFSGGARSNSSVRGTVLKLEDGFQVDYPQDGDHARLTVRGQSLEMTRSGQTQLRMSFEEGCGSELALFLGEDWGSVPIETDRCHIRAVRDGWRIALKYRLLFAHESQVFHVNIAVKFISEEQ</sequence>
<organism evidence="1 2">
    <name type="scientific">Candidatus Gallimonas intestinigallinarum</name>
    <dbReference type="NCBI Taxonomy" id="2838604"/>
    <lineage>
        <taxon>Bacteria</taxon>
        <taxon>Bacillati</taxon>
        <taxon>Bacillota</taxon>
        <taxon>Clostridia</taxon>
        <taxon>Candidatus Gallimonas</taxon>
    </lineage>
</organism>
<accession>A0A9D2IVD1</accession>
<reference evidence="1" key="2">
    <citation type="submission" date="2021-04" db="EMBL/GenBank/DDBJ databases">
        <authorList>
            <person name="Gilroy R."/>
        </authorList>
    </citation>
    <scope>NUCLEOTIDE SEQUENCE</scope>
    <source>
        <strain evidence="1">CHK33-5263</strain>
    </source>
</reference>
<comment type="caution">
    <text evidence="1">The sequence shown here is derived from an EMBL/GenBank/DDBJ whole genome shotgun (WGS) entry which is preliminary data.</text>
</comment>
<proteinExistence type="predicted"/>
<gene>
    <name evidence="1" type="ORF">H9812_03420</name>
</gene>
<name>A0A9D2IVD1_9FIRM</name>
<dbReference type="Proteomes" id="UP000824044">
    <property type="component" value="Unassembled WGS sequence"/>
</dbReference>
<reference evidence="1" key="1">
    <citation type="journal article" date="2021" name="PeerJ">
        <title>Extensive microbial diversity within the chicken gut microbiome revealed by metagenomics and culture.</title>
        <authorList>
            <person name="Gilroy R."/>
            <person name="Ravi A."/>
            <person name="Getino M."/>
            <person name="Pursley I."/>
            <person name="Horton D.L."/>
            <person name="Alikhan N.F."/>
            <person name="Baker D."/>
            <person name="Gharbi K."/>
            <person name="Hall N."/>
            <person name="Watson M."/>
            <person name="Adriaenssens E.M."/>
            <person name="Foster-Nyarko E."/>
            <person name="Jarju S."/>
            <person name="Secka A."/>
            <person name="Antonio M."/>
            <person name="Oren A."/>
            <person name="Chaudhuri R.R."/>
            <person name="La Ragione R."/>
            <person name="Hildebrand F."/>
            <person name="Pallen M.J."/>
        </authorList>
    </citation>
    <scope>NUCLEOTIDE SEQUENCE</scope>
    <source>
        <strain evidence="1">CHK33-5263</strain>
    </source>
</reference>
<dbReference type="InterPro" id="IPR015231">
    <property type="entry name" value="DUF1934"/>
</dbReference>
<dbReference type="SUPFAM" id="SSF50814">
    <property type="entry name" value="Lipocalins"/>
    <property type="match status" value="1"/>
</dbReference>
<dbReference type="Gene3D" id="2.40.128.20">
    <property type="match status" value="1"/>
</dbReference>
<dbReference type="EMBL" id="DXBS01000067">
    <property type="protein sequence ID" value="HIZ24509.1"/>
    <property type="molecule type" value="Genomic_DNA"/>
</dbReference>
<dbReference type="Pfam" id="PF09148">
    <property type="entry name" value="DUF1934"/>
    <property type="match status" value="1"/>
</dbReference>
<dbReference type="InterPro" id="IPR012674">
    <property type="entry name" value="Calycin"/>
</dbReference>
<evidence type="ECO:0000313" key="1">
    <source>
        <dbReference type="EMBL" id="HIZ24509.1"/>
    </source>
</evidence>
<dbReference type="AlphaFoldDB" id="A0A9D2IVD1"/>